<dbReference type="EMBL" id="MLOK01000028">
    <property type="protein sequence ID" value="OIM21668.1"/>
    <property type="molecule type" value="Genomic_DNA"/>
</dbReference>
<gene>
    <name evidence="3" type="ORF">ATX59_03085</name>
    <name evidence="4" type="ORF">OENI_0614</name>
</gene>
<dbReference type="EC" id="2.4.1.337" evidence="4"/>
<dbReference type="SUPFAM" id="SSF53756">
    <property type="entry name" value="UDP-Glycosyltransferase/glycogen phosphorylase"/>
    <property type="match status" value="1"/>
</dbReference>
<dbReference type="InterPro" id="IPR028098">
    <property type="entry name" value="Glyco_trans_4-like_N"/>
</dbReference>
<organism evidence="3 5">
    <name type="scientific">Oenococcus oeni</name>
    <name type="common">Leuconostoc oenos</name>
    <dbReference type="NCBI Taxonomy" id="1247"/>
    <lineage>
        <taxon>Bacteria</taxon>
        <taxon>Bacillati</taxon>
        <taxon>Bacillota</taxon>
        <taxon>Bacilli</taxon>
        <taxon>Lactobacillales</taxon>
        <taxon>Lactobacillaceae</taxon>
        <taxon>Oenococcus</taxon>
    </lineage>
</organism>
<sequence length="431" mass="48723">MNIGLFTDTYFPQISGVSTSTQILAQQLENLGHNVYIFTTTDPKVKRSHYGHGSEKNIYRFSSIPYTGFKDRRITFRGFFEAIEIARTLRLDIIHTQTEFSLGLMGKIIARQLKIPIVHTYHTMYQDYTHYVMNGRLIKAGGVEVIVRAYLKSVNGVIAPSQRVYDTLRGYGVDAPMPIIPTGVSFSKNMPDNSAELRKTLKIRPRQPVILSLGRVAFEKNIEELINVMSYIINDFHNAILVIAGDGPAREELEDHAKALGLNKHVKFVGMVDHADVYSYYRMADVFASPSTSESQGLTFIEAVNANRPFVAMSNPYLNQITKSKFIGTIVHDNAEMTEAIENYLSDPSFKKENPERDRVLKEISAEKFGADVLKFYQQIINSFDPNGSKSSDEPTDEEIGYARQLLGRLPLPKVAKRKILKVKKEARDNK</sequence>
<dbReference type="Proteomes" id="UP000181728">
    <property type="component" value="Unassembled WGS sequence"/>
</dbReference>
<reference evidence="4 6" key="2">
    <citation type="submission" date="2018-08" db="EMBL/GenBank/DDBJ databases">
        <authorList>
            <person name="Lorentzen P. G. S. M."/>
        </authorList>
    </citation>
    <scope>NUCLEOTIDE SEQUENCE [LARGE SCALE GENOMIC DNA]</scope>
    <source>
        <strain evidence="4 6">CRBO_1381</strain>
    </source>
</reference>
<evidence type="ECO:0000313" key="5">
    <source>
        <dbReference type="Proteomes" id="UP000181728"/>
    </source>
</evidence>
<dbReference type="InterPro" id="IPR050194">
    <property type="entry name" value="Glycosyltransferase_grp1"/>
</dbReference>
<dbReference type="Pfam" id="PF00534">
    <property type="entry name" value="Glycos_transf_1"/>
    <property type="match status" value="1"/>
</dbReference>
<accession>A0A6N4A860</accession>
<dbReference type="RefSeq" id="WP_002816499.1">
    <property type="nucleotide sequence ID" value="NZ_CP014324.1"/>
</dbReference>
<evidence type="ECO:0000313" key="6">
    <source>
        <dbReference type="Proteomes" id="UP000294726"/>
    </source>
</evidence>
<dbReference type="Pfam" id="PF13439">
    <property type="entry name" value="Glyco_transf_4"/>
    <property type="match status" value="1"/>
</dbReference>
<evidence type="ECO:0000313" key="4">
    <source>
        <dbReference type="EMBL" id="VDB97678.1"/>
    </source>
</evidence>
<protein>
    <submittedName>
        <fullName evidence="3">1,2-diacylglycerol 3-glucosyltransferase</fullName>
    </submittedName>
    <submittedName>
        <fullName evidence="4">Alpha-monoglucosyldiacylglycerol synthase</fullName>
        <ecNumber evidence="4">2.4.1.337</ecNumber>
    </submittedName>
</protein>
<proteinExistence type="predicted"/>
<evidence type="ECO:0000259" key="2">
    <source>
        <dbReference type="Pfam" id="PF13439"/>
    </source>
</evidence>
<dbReference type="PANTHER" id="PTHR45947:SF3">
    <property type="entry name" value="SULFOQUINOVOSYL TRANSFERASE SQD2"/>
    <property type="match status" value="1"/>
</dbReference>
<evidence type="ECO:0000259" key="1">
    <source>
        <dbReference type="Pfam" id="PF00534"/>
    </source>
</evidence>
<dbReference type="AlphaFoldDB" id="A0A6N4A860"/>
<reference evidence="3 5" key="1">
    <citation type="journal article" date="2016" name="BMC Genomics">
        <title>Consensus pan-genome assembly of the specialised wine bacterium Oenococcus oeni.</title>
        <authorList>
            <person name="Sternes P.R."/>
            <person name="Borneman A.R."/>
        </authorList>
    </citation>
    <scope>NUCLEOTIDE SEQUENCE [LARGE SCALE GENOMIC DNA]</scope>
    <source>
        <strain evidence="3 5">AWRIB661</strain>
    </source>
</reference>
<evidence type="ECO:0000313" key="3">
    <source>
        <dbReference type="EMBL" id="OIM21668.1"/>
    </source>
</evidence>
<dbReference type="EMBL" id="LR031358">
    <property type="protein sequence ID" value="VDB97678.1"/>
    <property type="molecule type" value="Genomic_DNA"/>
</dbReference>
<keyword evidence="4" id="KW-0328">Glycosyltransferase</keyword>
<feature type="domain" description="Glycosyltransferase subfamily 4-like N-terminal" evidence="2">
    <location>
        <begin position="14"/>
        <end position="185"/>
    </location>
</feature>
<dbReference type="CDD" id="cd03817">
    <property type="entry name" value="GT4_UGDG-like"/>
    <property type="match status" value="1"/>
</dbReference>
<keyword evidence="3" id="KW-0808">Transferase</keyword>
<dbReference type="PANTHER" id="PTHR45947">
    <property type="entry name" value="SULFOQUINOVOSYL TRANSFERASE SQD2"/>
    <property type="match status" value="1"/>
</dbReference>
<dbReference type="InterPro" id="IPR001296">
    <property type="entry name" value="Glyco_trans_1"/>
</dbReference>
<feature type="domain" description="Glycosyl transferase family 1" evidence="1">
    <location>
        <begin position="195"/>
        <end position="351"/>
    </location>
</feature>
<dbReference type="Proteomes" id="UP000294726">
    <property type="component" value="Chromosome"/>
</dbReference>
<dbReference type="Gene3D" id="3.40.50.2000">
    <property type="entry name" value="Glycogen Phosphorylase B"/>
    <property type="match status" value="2"/>
</dbReference>
<dbReference type="GO" id="GO:0047228">
    <property type="term" value="F:1,2-diacylglycerol 3-glucosyltransferase activity"/>
    <property type="evidence" value="ECO:0007669"/>
    <property type="project" value="UniProtKB-EC"/>
</dbReference>
<name>A0A6N4A860_OENOE</name>